<comment type="cofactor">
    <cofactor evidence="20">
        <name>heme</name>
        <dbReference type="ChEBI" id="CHEBI:30413"/>
    </cofactor>
</comment>
<evidence type="ECO:0000256" key="8">
    <source>
        <dbReference type="ARBA" id="ARBA00022583"/>
    </source>
</evidence>
<dbReference type="GO" id="GO:0030122">
    <property type="term" value="C:AP-2 adaptor complex"/>
    <property type="evidence" value="ECO:0007669"/>
    <property type="project" value="InterPro"/>
</dbReference>
<evidence type="ECO:0000256" key="1">
    <source>
        <dbReference type="ARBA" id="ARBA00004236"/>
    </source>
</evidence>
<dbReference type="PRINTS" id="PR00385">
    <property type="entry name" value="P450"/>
</dbReference>
<keyword evidence="8" id="KW-0254">Endocytosis</keyword>
<dbReference type="InterPro" id="IPR036396">
    <property type="entry name" value="Cyt_P450_sf"/>
</dbReference>
<dbReference type="GO" id="GO:0016705">
    <property type="term" value="F:oxidoreductase activity, acting on paired donors, with incorporation or reduction of molecular oxygen"/>
    <property type="evidence" value="ECO:0007669"/>
    <property type="project" value="InterPro"/>
</dbReference>
<evidence type="ECO:0000256" key="14">
    <source>
        <dbReference type="ARBA" id="ARBA00023176"/>
    </source>
</evidence>
<evidence type="ECO:0000256" key="16">
    <source>
        <dbReference type="ARBA" id="ARBA00030104"/>
    </source>
</evidence>
<dbReference type="InterPro" id="IPR001128">
    <property type="entry name" value="Cyt_P450"/>
</dbReference>
<evidence type="ECO:0000256" key="21">
    <source>
        <dbReference type="RuleBase" id="RU000461"/>
    </source>
</evidence>
<dbReference type="CDD" id="cd11064">
    <property type="entry name" value="CYP86A"/>
    <property type="match status" value="1"/>
</dbReference>
<evidence type="ECO:0000313" key="23">
    <source>
        <dbReference type="EMBL" id="KAF7727013.1"/>
    </source>
</evidence>
<keyword evidence="6" id="KW-0813">Transport</keyword>
<dbReference type="Gene3D" id="3.30.450.60">
    <property type="match status" value="1"/>
</dbReference>
<gene>
    <name evidence="23" type="ORF">EC973_008126</name>
</gene>
<dbReference type="GO" id="GO:0072583">
    <property type="term" value="P:clathrin-dependent endocytosis"/>
    <property type="evidence" value="ECO:0007669"/>
    <property type="project" value="InterPro"/>
</dbReference>
<dbReference type="GO" id="GO:0035615">
    <property type="term" value="F:clathrin adaptor activity"/>
    <property type="evidence" value="ECO:0007669"/>
    <property type="project" value="InterPro"/>
</dbReference>
<evidence type="ECO:0000256" key="11">
    <source>
        <dbReference type="ARBA" id="ARBA00023002"/>
    </source>
</evidence>
<evidence type="ECO:0000256" key="18">
    <source>
        <dbReference type="ARBA" id="ARBA00032648"/>
    </source>
</evidence>
<dbReference type="InterPro" id="IPR022775">
    <property type="entry name" value="AP_mu_sigma_su"/>
</dbReference>
<dbReference type="GO" id="GO:0015031">
    <property type="term" value="P:protein transport"/>
    <property type="evidence" value="ECO:0007669"/>
    <property type="project" value="UniProtKB-KW"/>
</dbReference>
<dbReference type="GO" id="GO:0020037">
    <property type="term" value="F:heme binding"/>
    <property type="evidence" value="ECO:0007669"/>
    <property type="project" value="InterPro"/>
</dbReference>
<evidence type="ECO:0000256" key="15">
    <source>
        <dbReference type="ARBA" id="ARBA00025487"/>
    </source>
</evidence>
<dbReference type="EMBL" id="JABAYA010000067">
    <property type="protein sequence ID" value="KAF7727013.1"/>
    <property type="molecule type" value="Genomic_DNA"/>
</dbReference>
<evidence type="ECO:0000256" key="6">
    <source>
        <dbReference type="ARBA" id="ARBA00022448"/>
    </source>
</evidence>
<reference evidence="23" key="1">
    <citation type="submission" date="2020-01" db="EMBL/GenBank/DDBJ databases">
        <title>Genome Sequencing of Three Apophysomyces-Like Fungal Strains Confirms a Novel Fungal Genus in the Mucoromycota with divergent Burkholderia-like Endosymbiotic Bacteria.</title>
        <authorList>
            <person name="Stajich J.E."/>
            <person name="Macias A.M."/>
            <person name="Carter-House D."/>
            <person name="Lovett B."/>
            <person name="Kasson L.R."/>
            <person name="Berry K."/>
            <person name="Grigoriev I."/>
            <person name="Chang Y."/>
            <person name="Spatafora J."/>
            <person name="Kasson M.T."/>
        </authorList>
    </citation>
    <scope>NUCLEOTIDE SEQUENCE</scope>
    <source>
        <strain evidence="23">NRRL A-21654</strain>
    </source>
</reference>
<comment type="subunit">
    <text evidence="19">Adaptor protein complex 2 (AP-2) is a heterotetramer composed of two large adaptins (alpha-type subunit APL3 and beta-type subunit APL1), a medium chain (mu-type subunit APM4) and a small adaptin (sigma-type subunit APS2).</text>
</comment>
<feature type="binding site" description="axial binding residue" evidence="20">
    <location>
        <position position="458"/>
    </location>
    <ligand>
        <name>heme</name>
        <dbReference type="ChEBI" id="CHEBI:30413"/>
    </ligand>
    <ligandPart>
        <name>Fe</name>
        <dbReference type="ChEBI" id="CHEBI:18248"/>
    </ligandPart>
</feature>
<accession>A0A8H7BQZ3</accession>
<dbReference type="InterPro" id="IPR027156">
    <property type="entry name" value="APS2"/>
</dbReference>
<dbReference type="GO" id="GO:0004497">
    <property type="term" value="F:monooxygenase activity"/>
    <property type="evidence" value="ECO:0007669"/>
    <property type="project" value="UniProtKB-KW"/>
</dbReference>
<evidence type="ECO:0000256" key="9">
    <source>
        <dbReference type="ARBA" id="ARBA00022723"/>
    </source>
</evidence>
<dbReference type="SUPFAM" id="SSF64356">
    <property type="entry name" value="SNARE-like"/>
    <property type="match status" value="1"/>
</dbReference>
<keyword evidence="13" id="KW-0472">Membrane</keyword>
<dbReference type="PROSITE" id="PS00086">
    <property type="entry name" value="CYTOCHROME_P450"/>
    <property type="match status" value="1"/>
</dbReference>
<organism evidence="23 24">
    <name type="scientific">Apophysomyces ossiformis</name>
    <dbReference type="NCBI Taxonomy" id="679940"/>
    <lineage>
        <taxon>Eukaryota</taxon>
        <taxon>Fungi</taxon>
        <taxon>Fungi incertae sedis</taxon>
        <taxon>Mucoromycota</taxon>
        <taxon>Mucoromycotina</taxon>
        <taxon>Mucoromycetes</taxon>
        <taxon>Mucorales</taxon>
        <taxon>Mucorineae</taxon>
        <taxon>Mucoraceae</taxon>
        <taxon>Apophysomyces</taxon>
    </lineage>
</organism>
<dbReference type="FunFam" id="3.30.450.60:FF:000011">
    <property type="entry name" value="AP complex subunit sigma"/>
    <property type="match status" value="1"/>
</dbReference>
<evidence type="ECO:0000256" key="20">
    <source>
        <dbReference type="PIRSR" id="PIRSR602401-1"/>
    </source>
</evidence>
<dbReference type="InterPro" id="IPR017972">
    <property type="entry name" value="Cyt_P450_CS"/>
</dbReference>
<keyword evidence="10" id="KW-0653">Protein transport</keyword>
<keyword evidence="7" id="KW-1003">Cell membrane</keyword>
<evidence type="ECO:0000256" key="4">
    <source>
        <dbReference type="ARBA" id="ARBA00010617"/>
    </source>
</evidence>
<comment type="caution">
    <text evidence="23">The sequence shown here is derived from an EMBL/GenBank/DDBJ whole genome shotgun (WGS) entry which is preliminary data.</text>
</comment>
<dbReference type="OrthoDB" id="1470350at2759"/>
<keyword evidence="24" id="KW-1185">Reference proteome</keyword>
<keyword evidence="11 21" id="KW-0560">Oxidoreductase</keyword>
<dbReference type="GO" id="GO:0005506">
    <property type="term" value="F:iron ion binding"/>
    <property type="evidence" value="ECO:0007669"/>
    <property type="project" value="InterPro"/>
</dbReference>
<dbReference type="Gene3D" id="1.10.630.10">
    <property type="entry name" value="Cytochrome P450"/>
    <property type="match status" value="1"/>
</dbReference>
<evidence type="ECO:0000256" key="12">
    <source>
        <dbReference type="ARBA" id="ARBA00023004"/>
    </source>
</evidence>
<sequence length="648" mass="74792">MTSLIFNQSQGRYVGGAAMAGVTLLAAIYRDRAVFDSHRPGIKTQPGWPLVGNLPILLQWKDEIHDFLLEGFTRLDELTLTMSALGIPRHIATLDPRNVEHILKNNFENYIKGPEFHASLTDLFGDGIFNANGESWKYQRKTASHIFNVKNFRDQFTDVFVQEIDFMSEHIWEPAIQNGTVVDFHDVMFKFTLDSFILLGFGVHLHALSSKDKVPFAAAFDEAQKNTFQRFVNPIWPVTEKIQKLIMPWKPSMADHLAVVDNFAREVTEKRRIQLANGEVHKDLLSRFMSARNAEGEPLNNNELRDIVLNFVIAGRDTTAQALSWMMYMLICNPRVEEKLLEEIKGIDESVMHDSPALYEVIKGMTYAHAVFYEVLRHYPSVPLNQKYALNDDIWPDGTQVRKGDYVLWCPYAQGRCEKVWGPDAKQFKPERWIGPNGELRRESQGQWPAFHGGPRVCLGQHLATLEALVAIIFLLKRYKFKLVPGQEITYQVSLTLPMKNGMKVMLRFILVQNRQGKTRLAKWYVPYEDDEKIKLKGEVHRLIAPRDQKYQSNFVEFRNYKIVYRRYAGLFFCVCVDANDNELAYLEAIHFFVEVLDAFFGNVCELDLVFNFYKVYAILDEVFLAGEVEETSKNIVLTRLDHLDKLE</sequence>
<dbReference type="AlphaFoldDB" id="A0A8H7BQZ3"/>
<keyword evidence="21" id="KW-0503">Monooxygenase</keyword>
<keyword evidence="9 20" id="KW-0479">Metal-binding</keyword>
<comment type="subcellular location">
    <subcellularLocation>
        <location evidence="1">Cell membrane</location>
    </subcellularLocation>
    <subcellularLocation>
        <location evidence="2">Membrane</location>
        <location evidence="2">Coated pit</location>
        <topology evidence="2">Peripheral membrane protein</topology>
        <orientation evidence="2">Cytoplasmic side</orientation>
    </subcellularLocation>
</comment>
<evidence type="ECO:0000259" key="22">
    <source>
        <dbReference type="Pfam" id="PF01217"/>
    </source>
</evidence>
<dbReference type="SUPFAM" id="SSF48264">
    <property type="entry name" value="Cytochrome P450"/>
    <property type="match status" value="1"/>
</dbReference>
<feature type="domain" description="AP complex mu/sigma subunit" evidence="22">
    <location>
        <begin position="506"/>
        <end position="647"/>
    </location>
</feature>
<dbReference type="PRINTS" id="PR00463">
    <property type="entry name" value="EP450I"/>
</dbReference>
<evidence type="ECO:0000256" key="13">
    <source>
        <dbReference type="ARBA" id="ARBA00023136"/>
    </source>
</evidence>
<evidence type="ECO:0000256" key="7">
    <source>
        <dbReference type="ARBA" id="ARBA00022475"/>
    </source>
</evidence>
<dbReference type="InterPro" id="IPR002401">
    <property type="entry name" value="Cyt_P450_E_grp-I"/>
</dbReference>
<dbReference type="Pfam" id="PF00067">
    <property type="entry name" value="p450"/>
    <property type="match status" value="1"/>
</dbReference>
<name>A0A8H7BQZ3_9FUNG</name>
<evidence type="ECO:0000256" key="17">
    <source>
        <dbReference type="ARBA" id="ARBA00031686"/>
    </source>
</evidence>
<evidence type="ECO:0000256" key="3">
    <source>
        <dbReference type="ARBA" id="ARBA00006972"/>
    </source>
</evidence>
<keyword evidence="14" id="KW-0168">Coated pit</keyword>
<comment type="similarity">
    <text evidence="4 21">Belongs to the cytochrome P450 family.</text>
</comment>
<dbReference type="Pfam" id="PF01217">
    <property type="entry name" value="Clat_adaptor_s"/>
    <property type="match status" value="1"/>
</dbReference>
<evidence type="ECO:0000313" key="24">
    <source>
        <dbReference type="Proteomes" id="UP000605846"/>
    </source>
</evidence>
<keyword evidence="12 20" id="KW-0408">Iron</keyword>
<comment type="similarity">
    <text evidence="3">Belongs to the adaptor complexes small subunit family.</text>
</comment>
<dbReference type="PANTHER" id="PTHR24296">
    <property type="entry name" value="CYTOCHROME P450"/>
    <property type="match status" value="1"/>
</dbReference>
<evidence type="ECO:0000256" key="5">
    <source>
        <dbReference type="ARBA" id="ARBA00013914"/>
    </source>
</evidence>
<evidence type="ECO:0000256" key="19">
    <source>
        <dbReference type="ARBA" id="ARBA00062168"/>
    </source>
</evidence>
<dbReference type="Proteomes" id="UP000605846">
    <property type="component" value="Unassembled WGS sequence"/>
</dbReference>
<dbReference type="InterPro" id="IPR011012">
    <property type="entry name" value="Longin-like_dom_sf"/>
</dbReference>
<comment type="function">
    <text evidence="15">Component of the adaptor complexes which link clathrin to receptors in coated vesicles. Clathrin-associated protein complexes are believed to interact with the cytoplasmic tails of membrane proteins, leading to their selection and concentration.</text>
</comment>
<keyword evidence="20 21" id="KW-0349">Heme</keyword>
<dbReference type="CDD" id="cd14833">
    <property type="entry name" value="AP2_sigma"/>
    <property type="match status" value="1"/>
</dbReference>
<dbReference type="GO" id="GO:0006629">
    <property type="term" value="P:lipid metabolic process"/>
    <property type="evidence" value="ECO:0007669"/>
    <property type="project" value="UniProtKB-ARBA"/>
</dbReference>
<evidence type="ECO:0000256" key="2">
    <source>
        <dbReference type="ARBA" id="ARBA00004277"/>
    </source>
</evidence>
<evidence type="ECO:0000256" key="10">
    <source>
        <dbReference type="ARBA" id="ARBA00022927"/>
    </source>
</evidence>
<protein>
    <recommendedName>
        <fullName evidence="5">AP-2 complex subunit sigma</fullName>
    </recommendedName>
    <alternativeName>
        <fullName evidence="16">Adaptin small chain</fullName>
    </alternativeName>
    <alternativeName>
        <fullName evidence="17">Clathrin assembly protein 2 sigma small chain</fullName>
    </alternativeName>
    <alternativeName>
        <fullName evidence="18">Sigma2-adaptin</fullName>
    </alternativeName>
</protein>
<proteinExistence type="inferred from homology"/>